<feature type="DNA-binding region" description="HMG box" evidence="4">
    <location>
        <begin position="246"/>
        <end position="314"/>
    </location>
</feature>
<feature type="region of interest" description="Disordered" evidence="5">
    <location>
        <begin position="184"/>
        <end position="249"/>
    </location>
</feature>
<protein>
    <recommendedName>
        <fullName evidence="6">HMG box domain-containing protein</fullName>
    </recommendedName>
</protein>
<dbReference type="FunFam" id="1.10.30.10:FF:000005">
    <property type="entry name" value="TOX high mobility group box family member 3"/>
    <property type="match status" value="1"/>
</dbReference>
<evidence type="ECO:0000256" key="4">
    <source>
        <dbReference type="PROSITE-ProRule" id="PRU00267"/>
    </source>
</evidence>
<dbReference type="SUPFAM" id="SSF47095">
    <property type="entry name" value="HMG-box"/>
    <property type="match status" value="1"/>
</dbReference>
<feature type="compositionally biased region" description="Low complexity" evidence="5">
    <location>
        <begin position="195"/>
        <end position="207"/>
    </location>
</feature>
<dbReference type="Ensembl" id="ENSSSCT00040071518.1">
    <property type="protein sequence ID" value="ENSSSCP00040030515.1"/>
    <property type="gene ID" value="ENSSSCG00040052922.1"/>
</dbReference>
<feature type="compositionally biased region" description="Basic and acidic residues" evidence="5">
    <location>
        <begin position="213"/>
        <end position="230"/>
    </location>
</feature>
<evidence type="ECO:0000256" key="5">
    <source>
        <dbReference type="SAM" id="MobiDB-lite"/>
    </source>
</evidence>
<dbReference type="Pfam" id="PF00505">
    <property type="entry name" value="HMG_box"/>
    <property type="match status" value="1"/>
</dbReference>
<dbReference type="GO" id="GO:0003677">
    <property type="term" value="F:DNA binding"/>
    <property type="evidence" value="ECO:0007669"/>
    <property type="project" value="UniProtKB-UniRule"/>
</dbReference>
<dbReference type="PRINTS" id="PR00886">
    <property type="entry name" value="HIGHMOBLTY12"/>
</dbReference>
<evidence type="ECO:0000256" key="3">
    <source>
        <dbReference type="ARBA" id="ARBA00023242"/>
    </source>
</evidence>
<dbReference type="PANTHER" id="PTHR45781:SF5">
    <property type="entry name" value="TOX HIGH MOBILITY GROUP BOX FAMILY MEMBER 2"/>
    <property type="match status" value="1"/>
</dbReference>
<feature type="region of interest" description="Disordered" evidence="5">
    <location>
        <begin position="381"/>
        <end position="553"/>
    </location>
</feature>
<feature type="compositionally biased region" description="Low complexity" evidence="5">
    <location>
        <begin position="397"/>
        <end position="406"/>
    </location>
</feature>
<dbReference type="Gene3D" id="1.10.30.10">
    <property type="entry name" value="High mobility group box domain"/>
    <property type="match status" value="1"/>
</dbReference>
<feature type="compositionally biased region" description="Low complexity" evidence="5">
    <location>
        <begin position="461"/>
        <end position="478"/>
    </location>
</feature>
<dbReference type="Proteomes" id="UP000694722">
    <property type="component" value="Unplaced"/>
</dbReference>
<dbReference type="PROSITE" id="PS50118">
    <property type="entry name" value="HMG_BOX_2"/>
    <property type="match status" value="1"/>
</dbReference>
<dbReference type="InterPro" id="IPR036910">
    <property type="entry name" value="HMG_box_dom_sf"/>
</dbReference>
<comment type="subcellular location">
    <subcellularLocation>
        <location evidence="1">Nucleus</location>
    </subcellularLocation>
</comment>
<feature type="region of interest" description="Disordered" evidence="5">
    <location>
        <begin position="318"/>
        <end position="344"/>
    </location>
</feature>
<name>A0A8D1KEY5_PIG</name>
<evidence type="ECO:0000256" key="1">
    <source>
        <dbReference type="ARBA" id="ARBA00004123"/>
    </source>
</evidence>
<dbReference type="CDD" id="cd21995">
    <property type="entry name" value="HMG-box_TOX-like"/>
    <property type="match status" value="1"/>
</dbReference>
<feature type="compositionally biased region" description="Polar residues" evidence="5">
    <location>
        <begin position="318"/>
        <end position="334"/>
    </location>
</feature>
<feature type="compositionally biased region" description="Basic residues" evidence="5">
    <location>
        <begin position="231"/>
        <end position="241"/>
    </location>
</feature>
<dbReference type="AlphaFoldDB" id="A0A8D1KEY5"/>
<dbReference type="GO" id="GO:0005634">
    <property type="term" value="C:nucleus"/>
    <property type="evidence" value="ECO:0007669"/>
    <property type="project" value="UniProtKB-SubCell"/>
</dbReference>
<keyword evidence="3 4" id="KW-0539">Nucleus</keyword>
<organism evidence="7 8">
    <name type="scientific">Sus scrofa</name>
    <name type="common">Pig</name>
    <dbReference type="NCBI Taxonomy" id="9823"/>
    <lineage>
        <taxon>Eukaryota</taxon>
        <taxon>Metazoa</taxon>
        <taxon>Chordata</taxon>
        <taxon>Craniata</taxon>
        <taxon>Vertebrata</taxon>
        <taxon>Euteleostomi</taxon>
        <taxon>Mammalia</taxon>
        <taxon>Eutheria</taxon>
        <taxon>Laurasiatheria</taxon>
        <taxon>Artiodactyla</taxon>
        <taxon>Suina</taxon>
        <taxon>Suidae</taxon>
        <taxon>Sus</taxon>
    </lineage>
</organism>
<feature type="domain" description="HMG box" evidence="6">
    <location>
        <begin position="246"/>
        <end position="314"/>
    </location>
</feature>
<evidence type="ECO:0000259" key="6">
    <source>
        <dbReference type="PROSITE" id="PS50118"/>
    </source>
</evidence>
<keyword evidence="2 4" id="KW-0238">DNA-binding</keyword>
<sequence length="702" mass="74755">MDVRLYPSAPAVGARPGAEPAGLAPLDYYHCGKFDGESAYVGMSDGNPELLSTSQTYTSQNESNEDYEIPPITPPNLPEPSLLHLGDHEAGYHSLCHSLAPNGLLPAYSYQAMDLPAIMVSNMLAQDSHLLSGQLPTIQEMVHSEVAAYDSGRPGPLLGRPAMLASHMSALSQSQLISQMGIRSGITHSSPSPPGSKSATPSPSSSTQEEESEAHFKMSGEKRPSADPGKKAKNPKKKKKKDPNEPQKPVSAYALFFRDTQAAIKGQNPSATFGDVSKIVASMWDSLGEEQKQAYKRKTEAAKKEYLKALAAYRASLVSKSSPDQGETKSTQANPPAKMLPPKQPMYAMPGLASFLTPSDLQAFRSGASPASLARTLGSKSLLPGLSASPPPPPSFPLSTPLHQQLPLPPHAQGTLLTPPVSMSPAPQPPVLPAPMALQVQLAMSPSPPGPQDFPHISEFPSGSGSRSPGPSNPTSSGDWDSSYPSAECGISTCRSAPTHPPWSRQPGGEKAGGTLQFTVIPAGGASWAPSSGEDAEQSKVPGGFRQSGASPTRETRERQACLHSCCFPFRPVLFSQVLPYDVHGRPCVFAQLPQKQSPRQGWGALEDAYLFPKEDVEEEAMRGRLGQGGSLPRAWPQPDPAGVLGTIEAQTWSHLGVLDFCILSAEDQVVPRQDPRRGVWFCLVDSQRGTSIDPHRFLGGS</sequence>
<evidence type="ECO:0000313" key="8">
    <source>
        <dbReference type="Proteomes" id="UP000694722"/>
    </source>
</evidence>
<evidence type="ECO:0000256" key="2">
    <source>
        <dbReference type="ARBA" id="ARBA00023125"/>
    </source>
</evidence>
<dbReference type="InterPro" id="IPR009071">
    <property type="entry name" value="HMG_box_dom"/>
</dbReference>
<dbReference type="InterPro" id="IPR051365">
    <property type="entry name" value="TOX_HMG-box_domain"/>
</dbReference>
<dbReference type="SMART" id="SM00398">
    <property type="entry name" value="HMG"/>
    <property type="match status" value="1"/>
</dbReference>
<dbReference type="PANTHER" id="PTHR45781">
    <property type="entry name" value="AGAP000281-PA"/>
    <property type="match status" value="1"/>
</dbReference>
<evidence type="ECO:0000313" key="7">
    <source>
        <dbReference type="Ensembl" id="ENSSSCP00040030515.1"/>
    </source>
</evidence>
<proteinExistence type="predicted"/>
<accession>A0A8D1KEY5</accession>
<reference evidence="7" key="1">
    <citation type="submission" date="2025-08" db="UniProtKB">
        <authorList>
            <consortium name="Ensembl"/>
        </authorList>
    </citation>
    <scope>IDENTIFICATION</scope>
</reference>